<protein>
    <recommendedName>
        <fullName evidence="3">EF-hand domain-containing protein</fullName>
    </recommendedName>
</protein>
<evidence type="ECO:0000313" key="2">
    <source>
        <dbReference type="Proteomes" id="UP001469749"/>
    </source>
</evidence>
<dbReference type="RefSeq" id="WP_349084422.1">
    <property type="nucleotide sequence ID" value="NZ_JBBMEK010000041.1"/>
</dbReference>
<reference evidence="1 2" key="1">
    <citation type="submission" date="2024-03" db="EMBL/GenBank/DDBJ databases">
        <title>Human intestinal bacterial collection.</title>
        <authorList>
            <person name="Pauvert C."/>
            <person name="Hitch T.C.A."/>
            <person name="Clavel T."/>
        </authorList>
    </citation>
    <scope>NUCLEOTIDE SEQUENCE [LARGE SCALE GENOMIC DNA]</scope>
    <source>
        <strain evidence="1 2">CLA-AA-H190</strain>
    </source>
</reference>
<gene>
    <name evidence="1" type="ORF">WMO25_05110</name>
</gene>
<dbReference type="EMBL" id="JBBMEK010000041">
    <property type="protein sequence ID" value="MEQ2364475.1"/>
    <property type="molecule type" value="Genomic_DNA"/>
</dbReference>
<sequence length="83" mass="9862">MFGFDKMFDFNRDGRLNAFERAAQFQFMDNMMKSREADSFNDDDETDVFAEAGLDYDELEFMDPEERREVLEDAGLDPDEFDF</sequence>
<organism evidence="1 2">
    <name type="scientific">Coprococcus intestinihominis</name>
    <dbReference type="NCBI Taxonomy" id="3133154"/>
    <lineage>
        <taxon>Bacteria</taxon>
        <taxon>Bacillati</taxon>
        <taxon>Bacillota</taxon>
        <taxon>Clostridia</taxon>
        <taxon>Lachnospirales</taxon>
        <taxon>Lachnospiraceae</taxon>
        <taxon>Coprococcus</taxon>
    </lineage>
</organism>
<comment type="caution">
    <text evidence="1">The sequence shown here is derived from an EMBL/GenBank/DDBJ whole genome shotgun (WGS) entry which is preliminary data.</text>
</comment>
<accession>A0ABV1B212</accession>
<evidence type="ECO:0000313" key="1">
    <source>
        <dbReference type="EMBL" id="MEQ2364475.1"/>
    </source>
</evidence>
<keyword evidence="2" id="KW-1185">Reference proteome</keyword>
<evidence type="ECO:0008006" key="3">
    <source>
        <dbReference type="Google" id="ProtNLM"/>
    </source>
</evidence>
<proteinExistence type="predicted"/>
<dbReference type="Proteomes" id="UP001469749">
    <property type="component" value="Unassembled WGS sequence"/>
</dbReference>
<name>A0ABV1B212_9FIRM</name>